<accession>A0A3L6T2M6</accession>
<evidence type="ECO:0000313" key="2">
    <source>
        <dbReference type="Proteomes" id="UP000275267"/>
    </source>
</evidence>
<dbReference type="Gene3D" id="3.40.50.2000">
    <property type="entry name" value="Glycogen Phosphorylase B"/>
    <property type="match status" value="1"/>
</dbReference>
<dbReference type="AlphaFoldDB" id="A0A3L6T2M6"/>
<proteinExistence type="predicted"/>
<sequence length="84" mass="9325">MEWLDAQPHRSVVYVSYGSMLRYGMVWYGRQQVEGMLGGLRECGRSYLVGGARAGLDEEVEFCLVDNGVSEQASKGWSWSGATN</sequence>
<comment type="caution">
    <text evidence="1">The sequence shown here is derived from an EMBL/GenBank/DDBJ whole genome shotgun (WGS) entry which is preliminary data.</text>
</comment>
<organism evidence="1 2">
    <name type="scientific">Panicum miliaceum</name>
    <name type="common">Proso millet</name>
    <name type="synonym">Broomcorn millet</name>
    <dbReference type="NCBI Taxonomy" id="4540"/>
    <lineage>
        <taxon>Eukaryota</taxon>
        <taxon>Viridiplantae</taxon>
        <taxon>Streptophyta</taxon>
        <taxon>Embryophyta</taxon>
        <taxon>Tracheophyta</taxon>
        <taxon>Spermatophyta</taxon>
        <taxon>Magnoliopsida</taxon>
        <taxon>Liliopsida</taxon>
        <taxon>Poales</taxon>
        <taxon>Poaceae</taxon>
        <taxon>PACMAD clade</taxon>
        <taxon>Panicoideae</taxon>
        <taxon>Panicodae</taxon>
        <taxon>Paniceae</taxon>
        <taxon>Panicinae</taxon>
        <taxon>Panicum</taxon>
        <taxon>Panicum sect. Panicum</taxon>
    </lineage>
</organism>
<reference evidence="2" key="1">
    <citation type="journal article" date="2019" name="Nat. Commun.">
        <title>The genome of broomcorn millet.</title>
        <authorList>
            <person name="Zou C."/>
            <person name="Miki D."/>
            <person name="Li D."/>
            <person name="Tang Q."/>
            <person name="Xiao L."/>
            <person name="Rajput S."/>
            <person name="Deng P."/>
            <person name="Jia W."/>
            <person name="Huang R."/>
            <person name="Zhang M."/>
            <person name="Sun Y."/>
            <person name="Hu J."/>
            <person name="Fu X."/>
            <person name="Schnable P.S."/>
            <person name="Li F."/>
            <person name="Zhang H."/>
            <person name="Feng B."/>
            <person name="Zhu X."/>
            <person name="Liu R."/>
            <person name="Schnable J.C."/>
            <person name="Zhu J.-K."/>
            <person name="Zhang H."/>
        </authorList>
    </citation>
    <scope>NUCLEOTIDE SEQUENCE [LARGE SCALE GENOMIC DNA]</scope>
</reference>
<dbReference type="Proteomes" id="UP000275267">
    <property type="component" value="Unassembled WGS sequence"/>
</dbReference>
<evidence type="ECO:0000313" key="1">
    <source>
        <dbReference type="EMBL" id="RLN30827.1"/>
    </source>
</evidence>
<name>A0A3L6T2M6_PANMI</name>
<dbReference type="SUPFAM" id="SSF53756">
    <property type="entry name" value="UDP-Glycosyltransferase/glycogen phosphorylase"/>
    <property type="match status" value="1"/>
</dbReference>
<dbReference type="OrthoDB" id="5835829at2759"/>
<keyword evidence="2" id="KW-1185">Reference proteome</keyword>
<dbReference type="EMBL" id="PQIB02000003">
    <property type="protein sequence ID" value="RLN30827.1"/>
    <property type="molecule type" value="Genomic_DNA"/>
</dbReference>
<gene>
    <name evidence="1" type="ORF">C2845_PM05G05830</name>
</gene>
<protein>
    <submittedName>
        <fullName evidence="1">Uncharacterized protein</fullName>
    </submittedName>
</protein>